<sequence>MAKALGQRRLGTVLEAVILEMLDEARQAYPRIQDPEDSEGLHDFRVALRRLRSTIKEFGDQPGFAIDKALLRQLTALARATNDARDGEVMLAWLDSVAETTGAPERGAIGWWRERLAAQVEQEYASIDASVAGFPLLDTRLREAAGKAALKDKGKDKDSKKKDKNKDKKKGSNKAGKEPRFGDASAQVLARLGEGWLEELAAVKGREEEETLHRPRITGKRLRYLLRPWREQGEVFAELEEELKTFQDAFGDLHDDLVRGDVLTTAALLHTEEETLDRLEAALEQASPRATAPRHLRGFMLLHAHHEAQTEQNLKRVQALCRKPRLERLEARINEAVTLMKAPQ</sequence>
<accession>A0AAU7KM18</accession>
<proteinExistence type="predicted"/>
<dbReference type="Gene3D" id="1.40.20.10">
    <property type="entry name" value="CHAD domain"/>
    <property type="match status" value="1"/>
</dbReference>
<feature type="region of interest" description="Disordered" evidence="1">
    <location>
        <begin position="147"/>
        <end position="180"/>
    </location>
</feature>
<evidence type="ECO:0000256" key="1">
    <source>
        <dbReference type="SAM" id="MobiDB-lite"/>
    </source>
</evidence>
<protein>
    <submittedName>
        <fullName evidence="3">CHAD domain-containing protein</fullName>
    </submittedName>
</protein>
<evidence type="ECO:0000313" key="3">
    <source>
        <dbReference type="EMBL" id="XBO72459.1"/>
    </source>
</evidence>
<dbReference type="Pfam" id="PF05235">
    <property type="entry name" value="CHAD"/>
    <property type="match status" value="1"/>
</dbReference>
<dbReference type="PROSITE" id="PS51708">
    <property type="entry name" value="CHAD"/>
    <property type="match status" value="1"/>
</dbReference>
<dbReference type="PANTHER" id="PTHR39339">
    <property type="entry name" value="SLR1444 PROTEIN"/>
    <property type="match status" value="1"/>
</dbReference>
<dbReference type="SMART" id="SM00880">
    <property type="entry name" value="CHAD"/>
    <property type="match status" value="1"/>
</dbReference>
<dbReference type="AlphaFoldDB" id="A0AAU7KM18"/>
<dbReference type="InterPro" id="IPR007899">
    <property type="entry name" value="CHAD_dom"/>
</dbReference>
<organism evidence="3">
    <name type="scientific">Halomonas sp. RT37</name>
    <dbReference type="NCBI Taxonomy" id="2950872"/>
    <lineage>
        <taxon>Bacteria</taxon>
        <taxon>Pseudomonadati</taxon>
        <taxon>Pseudomonadota</taxon>
        <taxon>Gammaproteobacteria</taxon>
        <taxon>Oceanospirillales</taxon>
        <taxon>Halomonadaceae</taxon>
        <taxon>Halomonas</taxon>
    </lineage>
</organism>
<dbReference type="InterPro" id="IPR038186">
    <property type="entry name" value="CHAD_dom_sf"/>
</dbReference>
<feature type="domain" description="CHAD" evidence="2">
    <location>
        <begin position="7"/>
        <end position="316"/>
    </location>
</feature>
<dbReference type="EMBL" id="CP098827">
    <property type="protein sequence ID" value="XBO72459.1"/>
    <property type="molecule type" value="Genomic_DNA"/>
</dbReference>
<name>A0AAU7KM18_9GAMM</name>
<reference evidence="3" key="1">
    <citation type="submission" date="2022-06" db="EMBL/GenBank/DDBJ databases">
        <title>A novel DMS-producing enzyme.</title>
        <authorList>
            <person name="Zhang Y."/>
        </authorList>
    </citation>
    <scope>NUCLEOTIDE SEQUENCE</scope>
    <source>
        <strain evidence="3">RT37</strain>
    </source>
</reference>
<gene>
    <name evidence="3" type="ORF">NFG58_07075</name>
</gene>
<dbReference type="RefSeq" id="WP_124804310.1">
    <property type="nucleotide sequence ID" value="NZ_CP098827.1"/>
</dbReference>
<feature type="compositionally biased region" description="Basic and acidic residues" evidence="1">
    <location>
        <begin position="147"/>
        <end position="166"/>
    </location>
</feature>
<dbReference type="PANTHER" id="PTHR39339:SF1">
    <property type="entry name" value="CHAD DOMAIN-CONTAINING PROTEIN"/>
    <property type="match status" value="1"/>
</dbReference>
<evidence type="ECO:0000259" key="2">
    <source>
        <dbReference type="PROSITE" id="PS51708"/>
    </source>
</evidence>